<dbReference type="PANTHER" id="PTHR32089:SF112">
    <property type="entry name" value="LYSOZYME-LIKE PROTEIN-RELATED"/>
    <property type="match status" value="1"/>
</dbReference>
<dbReference type="Pfam" id="PF00015">
    <property type="entry name" value="MCPsignal"/>
    <property type="match status" value="1"/>
</dbReference>
<evidence type="ECO:0000256" key="2">
    <source>
        <dbReference type="ARBA" id="ARBA00022692"/>
    </source>
</evidence>
<gene>
    <name evidence="9" type="ORF">F753_04035</name>
</gene>
<dbReference type="SUPFAM" id="SSF58104">
    <property type="entry name" value="Methyl-accepting chemotaxis protein (MCP) signaling domain"/>
    <property type="match status" value="1"/>
</dbReference>
<dbReference type="PROSITE" id="PS50111">
    <property type="entry name" value="CHEMOTAXIS_TRANSDUC_2"/>
    <property type="match status" value="1"/>
</dbReference>
<dbReference type="PANTHER" id="PTHR32089">
    <property type="entry name" value="METHYL-ACCEPTING CHEMOTAXIS PROTEIN MCPB"/>
    <property type="match status" value="1"/>
</dbReference>
<keyword evidence="5 6" id="KW-0807">Transducer</keyword>
<dbReference type="RefSeq" id="WP_023444237.1">
    <property type="nucleotide sequence ID" value="NZ_AOFQ01000010.1"/>
</dbReference>
<feature type="transmembrane region" description="Helical" evidence="7">
    <location>
        <begin position="50"/>
        <end position="69"/>
    </location>
</feature>
<comment type="caution">
    <text evidence="9">The sequence shown here is derived from an EMBL/GenBank/DDBJ whole genome shotgun (WGS) entry which is preliminary data.</text>
</comment>
<dbReference type="GO" id="GO:0016020">
    <property type="term" value="C:membrane"/>
    <property type="evidence" value="ECO:0007669"/>
    <property type="project" value="UniProtKB-SubCell"/>
</dbReference>
<feature type="transmembrane region" description="Helical" evidence="7">
    <location>
        <begin position="20"/>
        <end position="38"/>
    </location>
</feature>
<feature type="domain" description="Methyl-accepting transducer" evidence="8">
    <location>
        <begin position="92"/>
        <end position="343"/>
    </location>
</feature>
<name>V4QLI5_STUCH</name>
<dbReference type="SMART" id="SM00283">
    <property type="entry name" value="MA"/>
    <property type="match status" value="1"/>
</dbReference>
<dbReference type="EMBL" id="AOFQ01000010">
    <property type="protein sequence ID" value="ESR00734.1"/>
    <property type="molecule type" value="Genomic_DNA"/>
</dbReference>
<evidence type="ECO:0000259" key="8">
    <source>
        <dbReference type="PROSITE" id="PS50111"/>
    </source>
</evidence>
<sequence length="364" mass="39488">MSGEGVIDILNSIPRSKLSGVLWVSLLCVVMYVLLVFYPFGMSDESGRAVYVAIVFILLSLWVVLSGGLRSRYVAEEQHITGCKVDERKVSEVEDLHSCIEKITNNAMNVNSASAKKLDFVEGVLKDALQAAKSSAELSKDIEACDGILNDIDKAFEAVCENVRDLGGHVTRSIDVVDKLSMAEKILLVEFKSIADLSKGITAIASQTNLLALNAAIEAARAGEQGRGFAVVADQVKSLAAMSKDNSESIGIRLKSLEKCQEDLTGLISEMRLLMGQAKQKTVDGQSEMVIATSEVERASADLREKLDRVQLLFSSERVRLNNLTGQVEILTEDTKKAVSGSGSNILLGRQALEIIERNYSLST</sequence>
<proteinExistence type="predicted"/>
<evidence type="ECO:0000256" key="3">
    <source>
        <dbReference type="ARBA" id="ARBA00022989"/>
    </source>
</evidence>
<evidence type="ECO:0000256" key="1">
    <source>
        <dbReference type="ARBA" id="ARBA00004370"/>
    </source>
</evidence>
<evidence type="ECO:0000256" key="4">
    <source>
        <dbReference type="ARBA" id="ARBA00023136"/>
    </source>
</evidence>
<evidence type="ECO:0000256" key="5">
    <source>
        <dbReference type="ARBA" id="ARBA00023224"/>
    </source>
</evidence>
<dbReference type="GO" id="GO:0006935">
    <property type="term" value="P:chemotaxis"/>
    <property type="evidence" value="ECO:0007669"/>
    <property type="project" value="UniProtKB-ARBA"/>
</dbReference>
<evidence type="ECO:0000256" key="7">
    <source>
        <dbReference type="SAM" id="Phobius"/>
    </source>
</evidence>
<accession>V4QLI5</accession>
<organism evidence="9 10">
    <name type="scientific">Stutzerimonas chloritidismutans AW-1</name>
    <dbReference type="NCBI Taxonomy" id="1263865"/>
    <lineage>
        <taxon>Bacteria</taxon>
        <taxon>Pseudomonadati</taxon>
        <taxon>Pseudomonadota</taxon>
        <taxon>Gammaproteobacteria</taxon>
        <taxon>Pseudomonadales</taxon>
        <taxon>Pseudomonadaceae</taxon>
        <taxon>Stutzerimonas</taxon>
    </lineage>
</organism>
<dbReference type="InterPro" id="IPR004089">
    <property type="entry name" value="MCPsignal_dom"/>
</dbReference>
<keyword evidence="3 7" id="KW-1133">Transmembrane helix</keyword>
<evidence type="ECO:0000313" key="10">
    <source>
        <dbReference type="Proteomes" id="UP000017822"/>
    </source>
</evidence>
<protein>
    <recommendedName>
        <fullName evidence="8">Methyl-accepting transducer domain-containing protein</fullName>
    </recommendedName>
</protein>
<evidence type="ECO:0000313" key="9">
    <source>
        <dbReference type="EMBL" id="ESR00734.1"/>
    </source>
</evidence>
<comment type="subcellular location">
    <subcellularLocation>
        <location evidence="1">Membrane</location>
    </subcellularLocation>
</comment>
<dbReference type="Gene3D" id="1.10.287.950">
    <property type="entry name" value="Methyl-accepting chemotaxis protein"/>
    <property type="match status" value="1"/>
</dbReference>
<evidence type="ECO:0000256" key="6">
    <source>
        <dbReference type="PROSITE-ProRule" id="PRU00284"/>
    </source>
</evidence>
<keyword evidence="2 7" id="KW-0812">Transmembrane</keyword>
<keyword evidence="4 7" id="KW-0472">Membrane</keyword>
<dbReference type="Proteomes" id="UP000017822">
    <property type="component" value="Unassembled WGS sequence"/>
</dbReference>
<dbReference type="GO" id="GO:0007165">
    <property type="term" value="P:signal transduction"/>
    <property type="evidence" value="ECO:0007669"/>
    <property type="project" value="UniProtKB-KW"/>
</dbReference>
<reference evidence="9 10" key="1">
    <citation type="submission" date="2013-07" db="EMBL/GenBank/DDBJ databases">
        <authorList>
            <person name="Schaap P.J."/>
            <person name="Mehboob F."/>
            <person name="Oosterkamp M.J."/>
            <person name="de Vos W.M."/>
            <person name="Stams A.J.M."/>
            <person name="Koehorst J.J."/>
        </authorList>
    </citation>
    <scope>NUCLEOTIDE SEQUENCE [LARGE SCALE GENOMIC DNA]</scope>
    <source>
        <strain evidence="9 10">AW-1</strain>
    </source>
</reference>
<dbReference type="AlphaFoldDB" id="V4QLI5"/>